<dbReference type="Gene3D" id="2.40.50.140">
    <property type="entry name" value="Nucleic acid-binding proteins"/>
    <property type="match status" value="1"/>
</dbReference>
<dbReference type="InterPro" id="IPR012340">
    <property type="entry name" value="NA-bd_OB-fold"/>
</dbReference>
<name>A0A916Y4E6_9HYPH</name>
<keyword evidence="2 5" id="KW-0812">Transmembrane</keyword>
<dbReference type="GO" id="GO:0005886">
    <property type="term" value="C:plasma membrane"/>
    <property type="evidence" value="ECO:0007669"/>
    <property type="project" value="TreeGrafter"/>
</dbReference>
<dbReference type="AlphaFoldDB" id="A0A916Y4E6"/>
<organism evidence="7 8">
    <name type="scientific">Aureimonas glaciei</name>
    <dbReference type="NCBI Taxonomy" id="1776957"/>
    <lineage>
        <taxon>Bacteria</taxon>
        <taxon>Pseudomonadati</taxon>
        <taxon>Pseudomonadota</taxon>
        <taxon>Alphaproteobacteria</taxon>
        <taxon>Hyphomicrobiales</taxon>
        <taxon>Aurantimonadaceae</taxon>
        <taxon>Aureimonas</taxon>
    </lineage>
</organism>
<feature type="transmembrane region" description="Helical" evidence="5">
    <location>
        <begin position="54"/>
        <end position="73"/>
    </location>
</feature>
<sequence length="157" mass="16548">MSAFLADLAPYSWWIAGLVLLVLEIVLPGVYLLFPGLAALIVGTNVLILGDSLGWQQQVVAFVILSIVAVLIGRRWYGAKTASSAPLASSSRADRLVGKTATLSDAIVGNRGKVAVDDSWWIVEGPDLPRHARVRIVAANGAILTVEPAEPAGTHQG</sequence>
<evidence type="ECO:0000256" key="3">
    <source>
        <dbReference type="ARBA" id="ARBA00022989"/>
    </source>
</evidence>
<evidence type="ECO:0000256" key="4">
    <source>
        <dbReference type="ARBA" id="ARBA00023136"/>
    </source>
</evidence>
<evidence type="ECO:0000259" key="6">
    <source>
        <dbReference type="Pfam" id="PF01957"/>
    </source>
</evidence>
<evidence type="ECO:0000256" key="5">
    <source>
        <dbReference type="SAM" id="Phobius"/>
    </source>
</evidence>
<comment type="subcellular location">
    <subcellularLocation>
        <location evidence="1">Membrane</location>
        <topology evidence="1">Multi-pass membrane protein</topology>
    </subcellularLocation>
</comment>
<dbReference type="PANTHER" id="PTHR33507">
    <property type="entry name" value="INNER MEMBRANE PROTEIN YBBJ"/>
    <property type="match status" value="1"/>
</dbReference>
<protein>
    <submittedName>
        <fullName evidence="7">Membrane protein</fullName>
    </submittedName>
</protein>
<dbReference type="RefSeq" id="WP_188853461.1">
    <property type="nucleotide sequence ID" value="NZ_BMJJ01000009.1"/>
</dbReference>
<keyword evidence="8" id="KW-1185">Reference proteome</keyword>
<gene>
    <name evidence="7" type="ORF">GCM10011335_36870</name>
</gene>
<evidence type="ECO:0000256" key="2">
    <source>
        <dbReference type="ARBA" id="ARBA00022692"/>
    </source>
</evidence>
<dbReference type="InterPro" id="IPR052165">
    <property type="entry name" value="Membrane_assoc_protease"/>
</dbReference>
<keyword evidence="4 5" id="KW-0472">Membrane</keyword>
<evidence type="ECO:0000313" key="8">
    <source>
        <dbReference type="Proteomes" id="UP000613160"/>
    </source>
</evidence>
<dbReference type="Proteomes" id="UP000613160">
    <property type="component" value="Unassembled WGS sequence"/>
</dbReference>
<feature type="domain" description="NfeD-like C-terminal" evidence="6">
    <location>
        <begin position="93"/>
        <end position="148"/>
    </location>
</feature>
<dbReference type="Pfam" id="PF01957">
    <property type="entry name" value="NfeD"/>
    <property type="match status" value="1"/>
</dbReference>
<proteinExistence type="predicted"/>
<keyword evidence="3 5" id="KW-1133">Transmembrane helix</keyword>
<comment type="caution">
    <text evidence="7">The sequence shown here is derived from an EMBL/GenBank/DDBJ whole genome shotgun (WGS) entry which is preliminary data.</text>
</comment>
<evidence type="ECO:0000256" key="1">
    <source>
        <dbReference type="ARBA" id="ARBA00004141"/>
    </source>
</evidence>
<dbReference type="InterPro" id="IPR002810">
    <property type="entry name" value="NfeD-like_C"/>
</dbReference>
<dbReference type="PANTHER" id="PTHR33507:SF3">
    <property type="entry name" value="INNER MEMBRANE PROTEIN YBBJ"/>
    <property type="match status" value="1"/>
</dbReference>
<accession>A0A916Y4E6</accession>
<evidence type="ECO:0000313" key="7">
    <source>
        <dbReference type="EMBL" id="GGD30429.1"/>
    </source>
</evidence>
<reference evidence="7" key="1">
    <citation type="journal article" date="2014" name="Int. J. Syst. Evol. Microbiol.">
        <title>Complete genome sequence of Corynebacterium casei LMG S-19264T (=DSM 44701T), isolated from a smear-ripened cheese.</title>
        <authorList>
            <consortium name="US DOE Joint Genome Institute (JGI-PGF)"/>
            <person name="Walter F."/>
            <person name="Albersmeier A."/>
            <person name="Kalinowski J."/>
            <person name="Ruckert C."/>
        </authorList>
    </citation>
    <scope>NUCLEOTIDE SEQUENCE</scope>
    <source>
        <strain evidence="7">CGMCC 1.15493</strain>
    </source>
</reference>
<dbReference type="EMBL" id="BMJJ01000009">
    <property type="protein sequence ID" value="GGD30429.1"/>
    <property type="molecule type" value="Genomic_DNA"/>
</dbReference>
<reference evidence="7" key="2">
    <citation type="submission" date="2020-09" db="EMBL/GenBank/DDBJ databases">
        <authorList>
            <person name="Sun Q."/>
            <person name="Zhou Y."/>
        </authorList>
    </citation>
    <scope>NUCLEOTIDE SEQUENCE</scope>
    <source>
        <strain evidence="7">CGMCC 1.15493</strain>
    </source>
</reference>
<feature type="transmembrane region" description="Helical" evidence="5">
    <location>
        <begin position="12"/>
        <end position="34"/>
    </location>
</feature>